<dbReference type="PANTHER" id="PTHR35561:SF1">
    <property type="entry name" value="RNA 2',3'-CYCLIC PHOSPHODIESTERASE"/>
    <property type="match status" value="1"/>
</dbReference>
<evidence type="ECO:0000313" key="4">
    <source>
        <dbReference type="Proteomes" id="UP000219453"/>
    </source>
</evidence>
<keyword evidence="4" id="KW-1185">Reference proteome</keyword>
<evidence type="ECO:0000313" key="3">
    <source>
        <dbReference type="EMBL" id="SNZ17205.1"/>
    </source>
</evidence>
<comment type="similarity">
    <text evidence="2">Belongs to the 2H phosphoesterase superfamily. ThpR family.</text>
</comment>
<dbReference type="EMBL" id="OBEJ01000005">
    <property type="protein sequence ID" value="SNZ17205.1"/>
    <property type="molecule type" value="Genomic_DNA"/>
</dbReference>
<name>A0A285P646_NATPI</name>
<proteinExistence type="inferred from homology"/>
<evidence type="ECO:0000256" key="1">
    <source>
        <dbReference type="ARBA" id="ARBA00022801"/>
    </source>
</evidence>
<reference evidence="4" key="1">
    <citation type="submission" date="2017-09" db="EMBL/GenBank/DDBJ databases">
        <authorList>
            <person name="Varghese N."/>
            <person name="Submissions S."/>
        </authorList>
    </citation>
    <scope>NUCLEOTIDE SEQUENCE [LARGE SCALE GENOMIC DNA]</scope>
    <source>
        <strain evidence="4">DSM 27208</strain>
    </source>
</reference>
<dbReference type="InterPro" id="IPR009097">
    <property type="entry name" value="Cyclic_Pdiesterase"/>
</dbReference>
<dbReference type="Gene3D" id="3.90.1140.10">
    <property type="entry name" value="Cyclic phosphodiesterase"/>
    <property type="match status" value="1"/>
</dbReference>
<dbReference type="Proteomes" id="UP000219453">
    <property type="component" value="Unassembled WGS sequence"/>
</dbReference>
<dbReference type="GO" id="GO:0004113">
    <property type="term" value="F:2',3'-cyclic-nucleotide 3'-phosphodiesterase activity"/>
    <property type="evidence" value="ECO:0007669"/>
    <property type="project" value="InterPro"/>
</dbReference>
<evidence type="ECO:0000256" key="2">
    <source>
        <dbReference type="HAMAP-Rule" id="MF_01940"/>
    </source>
</evidence>
<accession>A0A285P646</accession>
<feature type="active site" description="Proton acceptor" evidence="2">
    <location>
        <position position="130"/>
    </location>
</feature>
<keyword evidence="3" id="KW-0436">Ligase</keyword>
<sequence length="186" mass="20304">MGRRLFVSVDLPDEFADDIAAVQARFEDADGLSFTDPEQAHVTMKFLGDVDEDRVEAVGDAVAEAVAAADVEPFRARYEGLGVFPSLEYISVLWLGVTAGNDELSRLHDAIEDRTTALGFDAEGHEFTPHVTLARMEHAGGKELVQRGVREWTPTVGEATVDAVCLTESELTSEGPVYSTVERFPF</sequence>
<dbReference type="SUPFAM" id="SSF55144">
    <property type="entry name" value="LigT-like"/>
    <property type="match status" value="1"/>
</dbReference>
<protein>
    <recommendedName>
        <fullName evidence="2">RNA 2',3'-cyclic phosphodiesterase</fullName>
        <shortName evidence="2">RNA 2',3'-CPDase</shortName>
        <ecNumber evidence="2">3.1.4.58</ecNumber>
    </recommendedName>
</protein>
<dbReference type="InterPro" id="IPR004175">
    <property type="entry name" value="RNA_CPDase"/>
</dbReference>
<comment type="catalytic activity">
    <reaction evidence="2">
        <text>a 3'-end 2',3'-cyclophospho-ribonucleotide-RNA + H2O = a 3'-end 2'-phospho-ribonucleotide-RNA + H(+)</text>
        <dbReference type="Rhea" id="RHEA:11828"/>
        <dbReference type="Rhea" id="RHEA-COMP:10464"/>
        <dbReference type="Rhea" id="RHEA-COMP:17353"/>
        <dbReference type="ChEBI" id="CHEBI:15377"/>
        <dbReference type="ChEBI" id="CHEBI:15378"/>
        <dbReference type="ChEBI" id="CHEBI:83064"/>
        <dbReference type="ChEBI" id="CHEBI:173113"/>
        <dbReference type="EC" id="3.1.4.58"/>
    </reaction>
</comment>
<dbReference type="HAMAP" id="MF_01940">
    <property type="entry name" value="RNA_CPDase"/>
    <property type="match status" value="1"/>
</dbReference>
<feature type="active site" description="Proton donor" evidence="2">
    <location>
        <position position="41"/>
    </location>
</feature>
<dbReference type="NCBIfam" id="TIGR02258">
    <property type="entry name" value="2_5_ligase"/>
    <property type="match status" value="1"/>
</dbReference>
<gene>
    <name evidence="3" type="ORF">SAMN06269185_2925</name>
</gene>
<dbReference type="EC" id="3.1.4.58" evidence="2"/>
<dbReference type="Pfam" id="PF13563">
    <property type="entry name" value="2_5_RNA_ligase2"/>
    <property type="match status" value="1"/>
</dbReference>
<dbReference type="RefSeq" id="WP_097009824.1">
    <property type="nucleotide sequence ID" value="NZ_OBEJ01000005.1"/>
</dbReference>
<organism evidence="3 4">
    <name type="scientific">Natronoarchaeum philippinense</name>
    <dbReference type="NCBI Taxonomy" id="558529"/>
    <lineage>
        <taxon>Archaea</taxon>
        <taxon>Methanobacteriati</taxon>
        <taxon>Methanobacteriota</taxon>
        <taxon>Stenosarchaea group</taxon>
        <taxon>Halobacteria</taxon>
        <taxon>Halobacteriales</taxon>
        <taxon>Natronoarchaeaceae</taxon>
    </lineage>
</organism>
<keyword evidence="1 2" id="KW-0378">Hydrolase</keyword>
<dbReference type="AlphaFoldDB" id="A0A285P646"/>
<dbReference type="GO" id="GO:0008664">
    <property type="term" value="F:RNA 2',3'-cyclic 3'-phosphodiesterase activity"/>
    <property type="evidence" value="ECO:0007669"/>
    <property type="project" value="UniProtKB-EC"/>
</dbReference>
<dbReference type="OrthoDB" id="44091at2157"/>
<feature type="short sequence motif" description="HXTX 2" evidence="2">
    <location>
        <begin position="130"/>
        <end position="133"/>
    </location>
</feature>
<feature type="short sequence motif" description="HXTX 1" evidence="2">
    <location>
        <begin position="41"/>
        <end position="44"/>
    </location>
</feature>
<comment type="function">
    <text evidence="2">Hydrolyzes RNA 2',3'-cyclic phosphodiester to an RNA 2'-phosphomonoester.</text>
</comment>
<dbReference type="PANTHER" id="PTHR35561">
    <property type="entry name" value="RNA 2',3'-CYCLIC PHOSPHODIESTERASE"/>
    <property type="match status" value="1"/>
</dbReference>
<dbReference type="GO" id="GO:0016874">
    <property type="term" value="F:ligase activity"/>
    <property type="evidence" value="ECO:0007669"/>
    <property type="project" value="UniProtKB-KW"/>
</dbReference>